<dbReference type="Gene3D" id="3.40.50.1970">
    <property type="match status" value="1"/>
</dbReference>
<reference evidence="22 23" key="1">
    <citation type="submission" date="2018-06" db="EMBL/GenBank/DDBJ databases">
        <title>Genomic Encyclopedia of Type Strains, Phase IV (KMG-IV): sequencing the most valuable type-strain genomes for metagenomic binning, comparative biology and taxonomic classification.</title>
        <authorList>
            <person name="Goeker M."/>
        </authorList>
    </citation>
    <scope>NUCLEOTIDE SEQUENCE [LARGE SCALE GENOMIC DNA]</scope>
    <source>
        <strain evidence="22 23">DSM 24032</strain>
    </source>
</reference>
<keyword evidence="11 19" id="KW-0028">Amino-acid biosynthesis</keyword>
<feature type="binding site" evidence="19">
    <location>
        <begin position="189"/>
        <end position="192"/>
    </location>
    <ligand>
        <name>NAD(+)</name>
        <dbReference type="ChEBI" id="CHEBI:57540"/>
    </ligand>
</feature>
<evidence type="ECO:0000259" key="20">
    <source>
        <dbReference type="Pfam" id="PF01761"/>
    </source>
</evidence>
<evidence type="ECO:0000256" key="5">
    <source>
        <dbReference type="ARBA" id="ARBA00004496"/>
    </source>
</evidence>
<evidence type="ECO:0000256" key="15">
    <source>
        <dbReference type="ARBA" id="ARBA00023027"/>
    </source>
</evidence>
<dbReference type="InterPro" id="IPR050071">
    <property type="entry name" value="Dehydroquinate_synthase"/>
</dbReference>
<feature type="binding site" evidence="19">
    <location>
        <position position="162"/>
    </location>
    <ligand>
        <name>NAD(+)</name>
        <dbReference type="ChEBI" id="CHEBI:57540"/>
    </ligand>
</feature>
<feature type="domain" description="3-dehydroquinate synthase N-terminal" evidence="20">
    <location>
        <begin position="87"/>
        <end position="199"/>
    </location>
</feature>
<comment type="pathway">
    <text evidence="6 19">Metabolic intermediate biosynthesis; chorismate biosynthesis; chorismate from D-erythrose 4-phosphate and phosphoenolpyruvate: step 2/7.</text>
</comment>
<dbReference type="PANTHER" id="PTHR43622">
    <property type="entry name" value="3-DEHYDROQUINATE SYNTHASE"/>
    <property type="match status" value="1"/>
</dbReference>
<evidence type="ECO:0000256" key="16">
    <source>
        <dbReference type="ARBA" id="ARBA00023141"/>
    </source>
</evidence>
<dbReference type="Pfam" id="PF24621">
    <property type="entry name" value="DHQS_C"/>
    <property type="match status" value="1"/>
</dbReference>
<dbReference type="EC" id="4.2.3.4" evidence="8 19"/>
<dbReference type="EMBL" id="QNRT01000002">
    <property type="protein sequence ID" value="RBP50795.1"/>
    <property type="molecule type" value="Genomic_DNA"/>
</dbReference>
<evidence type="ECO:0000256" key="10">
    <source>
        <dbReference type="ARBA" id="ARBA00022490"/>
    </source>
</evidence>
<feature type="binding site" evidence="19">
    <location>
        <begin position="125"/>
        <end position="129"/>
    </location>
    <ligand>
        <name>NAD(+)</name>
        <dbReference type="ChEBI" id="CHEBI:57540"/>
    </ligand>
</feature>
<dbReference type="GO" id="GO:0000166">
    <property type="term" value="F:nucleotide binding"/>
    <property type="evidence" value="ECO:0007669"/>
    <property type="project" value="UniProtKB-KW"/>
</dbReference>
<keyword evidence="17 19" id="KW-0456">Lyase</keyword>
<evidence type="ECO:0000256" key="1">
    <source>
        <dbReference type="ARBA" id="ARBA00001393"/>
    </source>
</evidence>
<evidence type="ECO:0000256" key="7">
    <source>
        <dbReference type="ARBA" id="ARBA00005412"/>
    </source>
</evidence>
<dbReference type="Gene3D" id="1.20.1090.10">
    <property type="entry name" value="Dehydroquinate synthase-like - alpha domain"/>
    <property type="match status" value="1"/>
</dbReference>
<evidence type="ECO:0000256" key="18">
    <source>
        <dbReference type="ARBA" id="ARBA00023285"/>
    </source>
</evidence>
<keyword evidence="14 19" id="KW-0862">Zinc</keyword>
<keyword evidence="12 19" id="KW-0479">Metal-binding</keyword>
<evidence type="ECO:0000256" key="12">
    <source>
        <dbReference type="ARBA" id="ARBA00022723"/>
    </source>
</evidence>
<evidence type="ECO:0000313" key="22">
    <source>
        <dbReference type="EMBL" id="RBP50795.1"/>
    </source>
</evidence>
<dbReference type="GO" id="GO:0005737">
    <property type="term" value="C:cytoplasm"/>
    <property type="evidence" value="ECO:0007669"/>
    <property type="project" value="UniProtKB-SubCell"/>
</dbReference>
<dbReference type="HAMAP" id="MF_00110">
    <property type="entry name" value="DHQ_synthase"/>
    <property type="match status" value="1"/>
</dbReference>
<dbReference type="Proteomes" id="UP000253083">
    <property type="component" value="Unassembled WGS sequence"/>
</dbReference>
<dbReference type="GO" id="GO:0046872">
    <property type="term" value="F:metal ion binding"/>
    <property type="evidence" value="ECO:0007669"/>
    <property type="project" value="UniProtKB-KW"/>
</dbReference>
<evidence type="ECO:0000256" key="9">
    <source>
        <dbReference type="ARBA" id="ARBA00017684"/>
    </source>
</evidence>
<keyword evidence="16 19" id="KW-0057">Aromatic amino acid biosynthesis</keyword>
<feature type="binding site" evidence="19">
    <location>
        <begin position="149"/>
        <end position="150"/>
    </location>
    <ligand>
        <name>NAD(+)</name>
        <dbReference type="ChEBI" id="CHEBI:57540"/>
    </ligand>
</feature>
<dbReference type="GO" id="GO:0009073">
    <property type="term" value="P:aromatic amino acid family biosynthetic process"/>
    <property type="evidence" value="ECO:0007669"/>
    <property type="project" value="UniProtKB-KW"/>
</dbReference>
<feature type="domain" description="3-dehydroquinate synthase C-terminal" evidence="21">
    <location>
        <begin position="202"/>
        <end position="344"/>
    </location>
</feature>
<sequence length="379" mass="41463">MLRSAIAAHDPLYSMNSVKLNHSVPVELGEQSYQIHVDFGLKNHLADHLAPWNQGQQWVVLTQQAIFDIYQPVVNQLKSAGFRIETIIVPGDESAKHIQHAESVWSQMVAMGCDRSSILLALGGGVVGDLGGFVAATYMRGIPFIQVPTTLLAMVDSAIGGKTAVNLTAGKNLVGAIYQPKAVLIDPDFLATLPRRNVISSLAEAVKYGFIRDSSIFDTFETRFDDLVSLNDEALLSEIIAKSCRIKAQIVSNDQFENGERRLLNYGHTIGHAFETLQAYQGLYHGEAVLYGMKCAGFISHKQGLLSDLEYQRAKAVLDRFELPALAEVTADQVLGVVAHDKKMINGKLNFILLDRIGNGLVSTDVSEDDIRQSLSAVQ</sequence>
<evidence type="ECO:0000256" key="13">
    <source>
        <dbReference type="ARBA" id="ARBA00022741"/>
    </source>
</evidence>
<dbReference type="SUPFAM" id="SSF56796">
    <property type="entry name" value="Dehydroquinate synthase-like"/>
    <property type="match status" value="1"/>
</dbReference>
<organism evidence="22 23">
    <name type="scientific">Arenicella xantha</name>
    <dbReference type="NCBI Taxonomy" id="644221"/>
    <lineage>
        <taxon>Bacteria</taxon>
        <taxon>Pseudomonadati</taxon>
        <taxon>Pseudomonadota</taxon>
        <taxon>Gammaproteobacteria</taxon>
        <taxon>Arenicellales</taxon>
        <taxon>Arenicellaceae</taxon>
        <taxon>Arenicella</taxon>
    </lineage>
</organism>
<evidence type="ECO:0000259" key="21">
    <source>
        <dbReference type="Pfam" id="PF24621"/>
    </source>
</evidence>
<dbReference type="OrthoDB" id="9806583at2"/>
<evidence type="ECO:0000256" key="11">
    <source>
        <dbReference type="ARBA" id="ARBA00022605"/>
    </source>
</evidence>
<dbReference type="CDD" id="cd08195">
    <property type="entry name" value="DHQS"/>
    <property type="match status" value="1"/>
</dbReference>
<evidence type="ECO:0000256" key="8">
    <source>
        <dbReference type="ARBA" id="ARBA00013031"/>
    </source>
</evidence>
<keyword evidence="13 19" id="KW-0547">Nucleotide-binding</keyword>
<keyword evidence="18 19" id="KW-0170">Cobalt</keyword>
<dbReference type="Pfam" id="PF01761">
    <property type="entry name" value="DHQ_synthase"/>
    <property type="match status" value="1"/>
</dbReference>
<keyword evidence="23" id="KW-1185">Reference proteome</keyword>
<evidence type="ECO:0000256" key="3">
    <source>
        <dbReference type="ARBA" id="ARBA00001947"/>
    </source>
</evidence>
<dbReference type="GO" id="GO:0009423">
    <property type="term" value="P:chorismate biosynthetic process"/>
    <property type="evidence" value="ECO:0007669"/>
    <property type="project" value="UniProtKB-UniRule"/>
</dbReference>
<dbReference type="GO" id="GO:0003856">
    <property type="term" value="F:3-dehydroquinate synthase activity"/>
    <property type="evidence" value="ECO:0007669"/>
    <property type="project" value="UniProtKB-UniRule"/>
</dbReference>
<dbReference type="FunCoup" id="A0A395JK53">
    <property type="interactions" value="555"/>
</dbReference>
<dbReference type="NCBIfam" id="TIGR01357">
    <property type="entry name" value="aroB"/>
    <property type="match status" value="1"/>
</dbReference>
<comment type="function">
    <text evidence="4 19">Catalyzes the conversion of 3-deoxy-D-arabino-heptulosonate 7-phosphate (DAHP) to dehydroquinate (DHQ).</text>
</comment>
<accession>A0A395JK53</accession>
<keyword evidence="15 19" id="KW-0520">NAD</keyword>
<keyword evidence="10 19" id="KW-0963">Cytoplasm</keyword>
<dbReference type="InterPro" id="IPR056179">
    <property type="entry name" value="DHQS_C"/>
</dbReference>
<comment type="catalytic activity">
    <reaction evidence="1 19">
        <text>7-phospho-2-dehydro-3-deoxy-D-arabino-heptonate = 3-dehydroquinate + phosphate</text>
        <dbReference type="Rhea" id="RHEA:21968"/>
        <dbReference type="ChEBI" id="CHEBI:32364"/>
        <dbReference type="ChEBI" id="CHEBI:43474"/>
        <dbReference type="ChEBI" id="CHEBI:58394"/>
        <dbReference type="EC" id="4.2.3.4"/>
    </reaction>
</comment>
<feature type="binding site" evidence="19">
    <location>
        <position position="171"/>
    </location>
    <ligand>
        <name>NAD(+)</name>
        <dbReference type="ChEBI" id="CHEBI:57540"/>
    </ligand>
</feature>
<dbReference type="FunFam" id="3.40.50.1970:FF:000007">
    <property type="entry name" value="Pentafunctional AROM polypeptide"/>
    <property type="match status" value="1"/>
</dbReference>
<dbReference type="InParanoid" id="A0A395JK53"/>
<dbReference type="InterPro" id="IPR016037">
    <property type="entry name" value="DHQ_synth_AroB"/>
</dbReference>
<dbReference type="GO" id="GO:0008652">
    <property type="term" value="P:amino acid biosynthetic process"/>
    <property type="evidence" value="ECO:0007669"/>
    <property type="project" value="UniProtKB-KW"/>
</dbReference>
<comment type="cofactor">
    <cofactor evidence="19">
        <name>Co(2+)</name>
        <dbReference type="ChEBI" id="CHEBI:48828"/>
    </cofactor>
    <cofactor evidence="19">
        <name>Zn(2+)</name>
        <dbReference type="ChEBI" id="CHEBI:29105"/>
    </cofactor>
    <text evidence="19">Binds 1 divalent metal cation per subunit. Can use either Co(2+) or Zn(2+).</text>
</comment>
<dbReference type="PIRSF" id="PIRSF001455">
    <property type="entry name" value="DHQ_synth"/>
    <property type="match status" value="1"/>
</dbReference>
<feature type="binding site" evidence="19">
    <location>
        <position position="204"/>
    </location>
    <ligand>
        <name>Zn(2+)</name>
        <dbReference type="ChEBI" id="CHEBI:29105"/>
    </ligand>
</feature>
<comment type="similarity">
    <text evidence="7 19">Belongs to the sugar phosphate cyclases superfamily. Dehydroquinate synthase family.</text>
</comment>
<evidence type="ECO:0000256" key="6">
    <source>
        <dbReference type="ARBA" id="ARBA00004661"/>
    </source>
</evidence>
<comment type="cofactor">
    <cofactor evidence="2 19">
        <name>NAD(+)</name>
        <dbReference type="ChEBI" id="CHEBI:57540"/>
    </cofactor>
</comment>
<evidence type="ECO:0000256" key="4">
    <source>
        <dbReference type="ARBA" id="ARBA00003485"/>
    </source>
</evidence>
<dbReference type="InterPro" id="IPR030963">
    <property type="entry name" value="DHQ_synth_fam"/>
</dbReference>
<proteinExistence type="inferred from homology"/>
<comment type="subcellular location">
    <subcellularLocation>
        <location evidence="5 19">Cytoplasm</location>
    </subcellularLocation>
</comment>
<evidence type="ECO:0000256" key="14">
    <source>
        <dbReference type="ARBA" id="ARBA00022833"/>
    </source>
</evidence>
<comment type="caution">
    <text evidence="19">Lacks conserved residue(s) required for the propagation of feature annotation.</text>
</comment>
<dbReference type="InterPro" id="IPR030960">
    <property type="entry name" value="DHQS/DOIS_N"/>
</dbReference>
<dbReference type="UniPathway" id="UPA00053">
    <property type="reaction ID" value="UER00085"/>
</dbReference>
<evidence type="ECO:0000256" key="19">
    <source>
        <dbReference type="HAMAP-Rule" id="MF_00110"/>
    </source>
</evidence>
<comment type="caution">
    <text evidence="22">The sequence shown here is derived from an EMBL/GenBank/DDBJ whole genome shotgun (WGS) entry which is preliminary data.</text>
</comment>
<feature type="binding site" evidence="19">
    <location>
        <position position="285"/>
    </location>
    <ligand>
        <name>Zn(2+)</name>
        <dbReference type="ChEBI" id="CHEBI:29105"/>
    </ligand>
</feature>
<evidence type="ECO:0000313" key="23">
    <source>
        <dbReference type="Proteomes" id="UP000253083"/>
    </source>
</evidence>
<dbReference type="AlphaFoldDB" id="A0A395JK53"/>
<evidence type="ECO:0000256" key="2">
    <source>
        <dbReference type="ARBA" id="ARBA00001911"/>
    </source>
</evidence>
<name>A0A395JK53_9GAMM</name>
<protein>
    <recommendedName>
        <fullName evidence="9 19">3-dehydroquinate synthase</fullName>
        <shortName evidence="19">DHQS</shortName>
        <ecNumber evidence="8 19">4.2.3.4</ecNumber>
    </recommendedName>
</protein>
<comment type="cofactor">
    <cofactor evidence="3">
        <name>Zn(2+)</name>
        <dbReference type="ChEBI" id="CHEBI:29105"/>
    </cofactor>
</comment>
<dbReference type="PANTHER" id="PTHR43622:SF7">
    <property type="entry name" value="3-DEHYDROQUINATE SYNTHASE, CHLOROPLASTIC"/>
    <property type="match status" value="1"/>
</dbReference>
<feature type="binding site" evidence="19">
    <location>
        <position position="268"/>
    </location>
    <ligand>
        <name>Zn(2+)</name>
        <dbReference type="ChEBI" id="CHEBI:29105"/>
    </ligand>
</feature>
<gene>
    <name evidence="19" type="primary">aroB</name>
    <name evidence="22" type="ORF">DFR28_102211</name>
</gene>
<evidence type="ECO:0000256" key="17">
    <source>
        <dbReference type="ARBA" id="ARBA00023239"/>
    </source>
</evidence>